<accession>A0A6C0C367</accession>
<organism evidence="1">
    <name type="scientific">viral metagenome</name>
    <dbReference type="NCBI Taxonomy" id="1070528"/>
    <lineage>
        <taxon>unclassified sequences</taxon>
        <taxon>metagenomes</taxon>
        <taxon>organismal metagenomes</taxon>
    </lineage>
</organism>
<reference evidence="1" key="1">
    <citation type="journal article" date="2020" name="Nature">
        <title>Giant virus diversity and host interactions through global metagenomics.</title>
        <authorList>
            <person name="Schulz F."/>
            <person name="Roux S."/>
            <person name="Paez-Espino D."/>
            <person name="Jungbluth S."/>
            <person name="Walsh D.A."/>
            <person name="Denef V.J."/>
            <person name="McMahon K.D."/>
            <person name="Konstantinidis K.T."/>
            <person name="Eloe-Fadrosh E.A."/>
            <person name="Kyrpides N.C."/>
            <person name="Woyke T."/>
        </authorList>
    </citation>
    <scope>NUCLEOTIDE SEQUENCE</scope>
    <source>
        <strain evidence="1">GVMAG-M-3300020182-84</strain>
    </source>
</reference>
<dbReference type="EMBL" id="MN739312">
    <property type="protein sequence ID" value="QHS98209.1"/>
    <property type="molecule type" value="Genomic_DNA"/>
</dbReference>
<proteinExistence type="predicted"/>
<protein>
    <submittedName>
        <fullName evidence="1">Uncharacterized protein</fullName>
    </submittedName>
</protein>
<dbReference type="AlphaFoldDB" id="A0A6C0C367"/>
<evidence type="ECO:0000313" key="1">
    <source>
        <dbReference type="EMBL" id="QHS98209.1"/>
    </source>
</evidence>
<sequence>MDITIIFGILIILFSIYVNQKYIKSFNIDAAIYKLNRWRRNTVNRLWVYFNTDKNTIHKRYTSQANDLYDDLLNAKVPKERFLGSVKKYKNSI</sequence>
<name>A0A6C0C367_9ZZZZ</name>